<sequence length="350" mass="39972">MTTRRPRTGKENALRPLIHHICLLAVDKAVFELLSSYLQAGIMPWDPRAFKADFGVLQKQYCLSKVVEAQLRFDITRSSLIAYLYDPCGLSSRLQDILRVFIETASPVAIEPYYLGAEPDEHGNCPWCGVYLSRIPMKIHLLLCLQKEKVKNAEQAQLTALQKSGWLCMWGACNTMYKDGSTLSTITSHLTSHLSRERIYCEWDECQNTFRNIIDLQIHLGRDHGAYTQATLPTRAEYCFECGIWITNELEWNLHCVRHAKSPGIIYGPVTVNGLLVEAGRCPYCMRDGLYRRIEKPSQYLQHVEGHLSEYGSVESLSCPHPSCGLYDFETIDELREHLSSVHYIPVKLK</sequence>
<dbReference type="GO" id="GO:0008270">
    <property type="term" value="F:zinc ion binding"/>
    <property type="evidence" value="ECO:0007669"/>
    <property type="project" value="InterPro"/>
</dbReference>
<dbReference type="InterPro" id="IPR013087">
    <property type="entry name" value="Znf_C2H2_type"/>
</dbReference>
<name>A0A6A5VVT8_9PLEO</name>
<evidence type="ECO:0000259" key="1">
    <source>
        <dbReference type="PROSITE" id="PS00028"/>
    </source>
</evidence>
<protein>
    <recommendedName>
        <fullName evidence="1">C2H2-type domain-containing protein</fullName>
    </recommendedName>
</protein>
<dbReference type="OrthoDB" id="3766258at2759"/>
<dbReference type="Pfam" id="PF21816">
    <property type="entry name" value="Zap1_zf1"/>
    <property type="match status" value="1"/>
</dbReference>
<reference evidence="2" key="1">
    <citation type="journal article" date="2020" name="Stud. Mycol.">
        <title>101 Dothideomycetes genomes: a test case for predicting lifestyles and emergence of pathogens.</title>
        <authorList>
            <person name="Haridas S."/>
            <person name="Albert R."/>
            <person name="Binder M."/>
            <person name="Bloem J."/>
            <person name="Labutti K."/>
            <person name="Salamov A."/>
            <person name="Andreopoulos B."/>
            <person name="Baker S."/>
            <person name="Barry K."/>
            <person name="Bills G."/>
            <person name="Bluhm B."/>
            <person name="Cannon C."/>
            <person name="Castanera R."/>
            <person name="Culley D."/>
            <person name="Daum C."/>
            <person name="Ezra D."/>
            <person name="Gonzalez J."/>
            <person name="Henrissat B."/>
            <person name="Kuo A."/>
            <person name="Liang C."/>
            <person name="Lipzen A."/>
            <person name="Lutzoni F."/>
            <person name="Magnuson J."/>
            <person name="Mondo S."/>
            <person name="Nolan M."/>
            <person name="Ohm R."/>
            <person name="Pangilinan J."/>
            <person name="Park H.-J."/>
            <person name="Ramirez L."/>
            <person name="Alfaro M."/>
            <person name="Sun H."/>
            <person name="Tritt A."/>
            <person name="Yoshinaga Y."/>
            <person name="Zwiers L.-H."/>
            <person name="Turgeon B."/>
            <person name="Goodwin S."/>
            <person name="Spatafora J."/>
            <person name="Crous P."/>
            <person name="Grigoriev I."/>
        </authorList>
    </citation>
    <scope>NUCLEOTIDE SEQUENCE</scope>
    <source>
        <strain evidence="2">CBS 107.79</strain>
    </source>
</reference>
<dbReference type="PROSITE" id="PS00028">
    <property type="entry name" value="ZINC_FINGER_C2H2_1"/>
    <property type="match status" value="1"/>
</dbReference>
<feature type="domain" description="C2H2-type" evidence="1">
    <location>
        <begin position="201"/>
        <end position="224"/>
    </location>
</feature>
<evidence type="ECO:0000313" key="2">
    <source>
        <dbReference type="EMBL" id="KAF1978986.1"/>
    </source>
</evidence>
<dbReference type="Proteomes" id="UP000800036">
    <property type="component" value="Unassembled WGS sequence"/>
</dbReference>
<accession>A0A6A5VVT8</accession>
<evidence type="ECO:0000313" key="3">
    <source>
        <dbReference type="Proteomes" id="UP000800036"/>
    </source>
</evidence>
<keyword evidence="3" id="KW-1185">Reference proteome</keyword>
<gene>
    <name evidence="2" type="ORF">BU23DRAFT_191971</name>
</gene>
<dbReference type="InterPro" id="IPR048420">
    <property type="entry name" value="Zap1-like_Znf1"/>
</dbReference>
<organism evidence="2 3">
    <name type="scientific">Bimuria novae-zelandiae CBS 107.79</name>
    <dbReference type="NCBI Taxonomy" id="1447943"/>
    <lineage>
        <taxon>Eukaryota</taxon>
        <taxon>Fungi</taxon>
        <taxon>Dikarya</taxon>
        <taxon>Ascomycota</taxon>
        <taxon>Pezizomycotina</taxon>
        <taxon>Dothideomycetes</taxon>
        <taxon>Pleosporomycetidae</taxon>
        <taxon>Pleosporales</taxon>
        <taxon>Massarineae</taxon>
        <taxon>Didymosphaeriaceae</taxon>
        <taxon>Bimuria</taxon>
    </lineage>
</organism>
<proteinExistence type="predicted"/>
<dbReference type="SMART" id="SM00355">
    <property type="entry name" value="ZnF_C2H2"/>
    <property type="match status" value="5"/>
</dbReference>
<dbReference type="EMBL" id="ML976659">
    <property type="protein sequence ID" value="KAF1978986.1"/>
    <property type="molecule type" value="Genomic_DNA"/>
</dbReference>
<dbReference type="AlphaFoldDB" id="A0A6A5VVT8"/>